<name>A0A5M8FK61_9GAMM</name>
<dbReference type="OrthoDB" id="9783700at2"/>
<keyword evidence="2" id="KW-0808">Transferase</keyword>
<dbReference type="SUPFAM" id="SSF50969">
    <property type="entry name" value="YVTN repeat-like/Quinoprotein amine dehydrogenase"/>
    <property type="match status" value="1"/>
</dbReference>
<dbReference type="Pfam" id="PF05096">
    <property type="entry name" value="Glu_cyclase_2"/>
    <property type="match status" value="1"/>
</dbReference>
<feature type="chain" id="PRO_5024411381" evidence="1">
    <location>
        <begin position="25"/>
        <end position="265"/>
    </location>
</feature>
<proteinExistence type="predicted"/>
<accession>A0A5M8FK61</accession>
<keyword evidence="3" id="KW-1185">Reference proteome</keyword>
<dbReference type="PANTHER" id="PTHR31270:SF1">
    <property type="entry name" value="GLUTAMINYL-PEPTIDE CYCLOTRANSFERASE"/>
    <property type="match status" value="1"/>
</dbReference>
<dbReference type="InterPro" id="IPR011044">
    <property type="entry name" value="Quino_amine_DH_bsu"/>
</dbReference>
<dbReference type="GO" id="GO:0016603">
    <property type="term" value="F:glutaminyl-peptide cyclotransferase activity"/>
    <property type="evidence" value="ECO:0007669"/>
    <property type="project" value="InterPro"/>
</dbReference>
<comment type="caution">
    <text evidence="2">The sequence shown here is derived from an EMBL/GenBank/DDBJ whole genome shotgun (WGS) entry which is preliminary data.</text>
</comment>
<dbReference type="AlphaFoldDB" id="A0A5M8FK61"/>
<dbReference type="InterPro" id="IPR015943">
    <property type="entry name" value="WD40/YVTN_repeat-like_dom_sf"/>
</dbReference>
<dbReference type="InterPro" id="IPR007788">
    <property type="entry name" value="QCT"/>
</dbReference>
<dbReference type="PANTHER" id="PTHR31270">
    <property type="entry name" value="GLUTAMINYL-PEPTIDE CYCLOTRANSFERASE"/>
    <property type="match status" value="1"/>
</dbReference>
<dbReference type="EMBL" id="VWXX01000040">
    <property type="protein sequence ID" value="KAA6182845.1"/>
    <property type="molecule type" value="Genomic_DNA"/>
</dbReference>
<gene>
    <name evidence="2" type="ORF">F2Q65_17265</name>
</gene>
<keyword evidence="1" id="KW-0732">Signal</keyword>
<evidence type="ECO:0000313" key="3">
    <source>
        <dbReference type="Proteomes" id="UP000322981"/>
    </source>
</evidence>
<evidence type="ECO:0000256" key="1">
    <source>
        <dbReference type="SAM" id="SignalP"/>
    </source>
</evidence>
<dbReference type="Proteomes" id="UP000322981">
    <property type="component" value="Unassembled WGS sequence"/>
</dbReference>
<sequence>MCSCIRRGLLSALLTGLLHGVAAAADTPPAPAPVQGYRVVASYPHDPSAFTQGLAFHDGALYESTGLYGRSTLRRVELASGRVLQQVALPDTMFGEGITVWRDEIVQLTWRAHRGLRFDRASLRQSGEFHLPGEGWGLTHDGRRWIVSDGTADLRFLDPQTQREVRRVQVQDAGRPLRRLNELEFIDGEVWANIWHDDRLVRISPADGRVLGYVDLQGLRPEGLRRHREAVLNGIAYDVDRGRLLVTGKYWPWLYHIEPMPLPSR</sequence>
<organism evidence="2 3">
    <name type="scientific">Thiohalocapsa marina</name>
    <dbReference type="NCBI Taxonomy" id="424902"/>
    <lineage>
        <taxon>Bacteria</taxon>
        <taxon>Pseudomonadati</taxon>
        <taxon>Pseudomonadota</taxon>
        <taxon>Gammaproteobacteria</taxon>
        <taxon>Chromatiales</taxon>
        <taxon>Chromatiaceae</taxon>
        <taxon>Thiohalocapsa</taxon>
    </lineage>
</organism>
<reference evidence="2 3" key="1">
    <citation type="submission" date="2019-09" db="EMBL/GenBank/DDBJ databases">
        <title>Whole-genome sequence of the purple sulfur bacterium Thiohalocapsa marina DSM 19078.</title>
        <authorList>
            <person name="Kyndt J.A."/>
            <person name="Meyer T.E."/>
        </authorList>
    </citation>
    <scope>NUCLEOTIDE SEQUENCE [LARGE SCALE GENOMIC DNA]</scope>
    <source>
        <strain evidence="2 3">DSM 19078</strain>
    </source>
</reference>
<protein>
    <submittedName>
        <fullName evidence="2">Glutaminyl-peptide cyclotransferase</fullName>
    </submittedName>
</protein>
<evidence type="ECO:0000313" key="2">
    <source>
        <dbReference type="EMBL" id="KAA6182845.1"/>
    </source>
</evidence>
<dbReference type="Gene3D" id="2.130.10.10">
    <property type="entry name" value="YVTN repeat-like/Quinoprotein amine dehydrogenase"/>
    <property type="match status" value="1"/>
</dbReference>
<feature type="signal peptide" evidence="1">
    <location>
        <begin position="1"/>
        <end position="24"/>
    </location>
</feature>